<keyword evidence="2" id="KW-0689">Ribosomal protein</keyword>
<comment type="caution">
    <text evidence="2">The sequence shown here is derived from an EMBL/GenBank/DDBJ whole genome shotgun (WGS) entry which is preliminary data.</text>
</comment>
<dbReference type="Gene3D" id="3.40.630.30">
    <property type="match status" value="1"/>
</dbReference>
<dbReference type="InterPro" id="IPR016181">
    <property type="entry name" value="Acyl_CoA_acyltransferase"/>
</dbReference>
<keyword evidence="3" id="KW-1185">Reference proteome</keyword>
<organism evidence="2 3">
    <name type="scientific">Actinopolymorpha pittospori</name>
    <dbReference type="NCBI Taxonomy" id="648752"/>
    <lineage>
        <taxon>Bacteria</taxon>
        <taxon>Bacillati</taxon>
        <taxon>Actinomycetota</taxon>
        <taxon>Actinomycetes</taxon>
        <taxon>Propionibacteriales</taxon>
        <taxon>Actinopolymorphaceae</taxon>
        <taxon>Actinopolymorpha</taxon>
    </lineage>
</organism>
<feature type="domain" description="N-acetyltransferase" evidence="1">
    <location>
        <begin position="1"/>
        <end position="126"/>
    </location>
</feature>
<evidence type="ECO:0000313" key="3">
    <source>
        <dbReference type="Proteomes" id="UP000638648"/>
    </source>
</evidence>
<dbReference type="GO" id="GO:0016747">
    <property type="term" value="F:acyltransferase activity, transferring groups other than amino-acyl groups"/>
    <property type="evidence" value="ECO:0007669"/>
    <property type="project" value="InterPro"/>
</dbReference>
<dbReference type="Proteomes" id="UP000638648">
    <property type="component" value="Unassembled WGS sequence"/>
</dbReference>
<dbReference type="EMBL" id="JADBEM010000001">
    <property type="protein sequence ID" value="MBE1605810.1"/>
    <property type="molecule type" value="Genomic_DNA"/>
</dbReference>
<accession>A0A927MRZ5</accession>
<name>A0A927MRZ5_9ACTN</name>
<dbReference type="SUPFAM" id="SSF55729">
    <property type="entry name" value="Acyl-CoA N-acyltransferases (Nat)"/>
    <property type="match status" value="1"/>
</dbReference>
<evidence type="ECO:0000259" key="1">
    <source>
        <dbReference type="PROSITE" id="PS51186"/>
    </source>
</evidence>
<dbReference type="AlphaFoldDB" id="A0A927MRZ5"/>
<reference evidence="2" key="1">
    <citation type="submission" date="2020-10" db="EMBL/GenBank/DDBJ databases">
        <title>Sequencing the genomes of 1000 actinobacteria strains.</title>
        <authorList>
            <person name="Klenk H.-P."/>
        </authorList>
    </citation>
    <scope>NUCLEOTIDE SEQUENCE</scope>
    <source>
        <strain evidence="2">DSM 45354</strain>
    </source>
</reference>
<gene>
    <name evidence="2" type="ORF">HEB94_002658</name>
</gene>
<dbReference type="GO" id="GO:0005840">
    <property type="term" value="C:ribosome"/>
    <property type="evidence" value="ECO:0007669"/>
    <property type="project" value="UniProtKB-KW"/>
</dbReference>
<keyword evidence="2" id="KW-0687">Ribonucleoprotein</keyword>
<dbReference type="PROSITE" id="PS51186">
    <property type="entry name" value="GNAT"/>
    <property type="match status" value="1"/>
</dbReference>
<evidence type="ECO:0000313" key="2">
    <source>
        <dbReference type="EMBL" id="MBE1605810.1"/>
    </source>
</evidence>
<sequence>MDYRRRGVATTALAAALEAIRQRGGGWIEATPIAFPHNDPTVRKLRKTYRWRSQEVIDYLEENWPHKEVPGVGSVNACLTTAKSMSHAGTMSMFERFGFQPTKRDEYRSSDRSWDPGDSVVMRLQI</sequence>
<protein>
    <submittedName>
        <fullName evidence="2">Ribosomal protein S18 acetylase RimI-like enzyme</fullName>
    </submittedName>
</protein>
<dbReference type="InterPro" id="IPR000182">
    <property type="entry name" value="GNAT_dom"/>
</dbReference>
<proteinExistence type="predicted"/>